<dbReference type="Proteomes" id="UP000325081">
    <property type="component" value="Unassembled WGS sequence"/>
</dbReference>
<dbReference type="InterPro" id="IPR001245">
    <property type="entry name" value="Ser-Thr/Tyr_kinase_cat_dom"/>
</dbReference>
<evidence type="ECO:0000256" key="14">
    <source>
        <dbReference type="ARBA" id="ARBA00023170"/>
    </source>
</evidence>
<evidence type="ECO:0000256" key="15">
    <source>
        <dbReference type="ARBA" id="ARBA00023180"/>
    </source>
</evidence>
<dbReference type="CDD" id="cd14066">
    <property type="entry name" value="STKc_IRAK"/>
    <property type="match status" value="1"/>
</dbReference>
<accession>A0A5A7QVR1</accession>
<dbReference type="Gene3D" id="1.10.510.10">
    <property type="entry name" value="Transferase(Phosphotransferase) domain 1"/>
    <property type="match status" value="2"/>
</dbReference>
<evidence type="ECO:0000256" key="16">
    <source>
        <dbReference type="ARBA" id="ARBA00047899"/>
    </source>
</evidence>
<evidence type="ECO:0000256" key="10">
    <source>
        <dbReference type="ARBA" id="ARBA00022777"/>
    </source>
</evidence>
<feature type="domain" description="Protein kinase" evidence="21">
    <location>
        <begin position="461"/>
        <end position="742"/>
    </location>
</feature>
<dbReference type="FunFam" id="3.30.200.20:FF:000162">
    <property type="entry name" value="Adenine nucleotide alpha hydrolase-like domain kinase"/>
    <property type="match status" value="1"/>
</dbReference>
<comment type="catalytic activity">
    <reaction evidence="17">
        <text>L-seryl-[protein] + ATP = O-phospho-L-seryl-[protein] + ADP + H(+)</text>
        <dbReference type="Rhea" id="RHEA:17989"/>
        <dbReference type="Rhea" id="RHEA-COMP:9863"/>
        <dbReference type="Rhea" id="RHEA-COMP:11604"/>
        <dbReference type="ChEBI" id="CHEBI:15378"/>
        <dbReference type="ChEBI" id="CHEBI:29999"/>
        <dbReference type="ChEBI" id="CHEBI:30616"/>
        <dbReference type="ChEBI" id="CHEBI:83421"/>
        <dbReference type="ChEBI" id="CHEBI:456216"/>
        <dbReference type="EC" id="2.7.11.1"/>
    </reaction>
</comment>
<keyword evidence="9 18" id="KW-0547">Nucleotide-binding</keyword>
<reference evidence="23" key="1">
    <citation type="journal article" date="2019" name="Curr. Biol.">
        <title>Genome Sequence of Striga asiatica Provides Insight into the Evolution of Plant Parasitism.</title>
        <authorList>
            <person name="Yoshida S."/>
            <person name="Kim S."/>
            <person name="Wafula E.K."/>
            <person name="Tanskanen J."/>
            <person name="Kim Y.M."/>
            <person name="Honaas L."/>
            <person name="Yang Z."/>
            <person name="Spallek T."/>
            <person name="Conn C.E."/>
            <person name="Ichihashi Y."/>
            <person name="Cheong K."/>
            <person name="Cui S."/>
            <person name="Der J.P."/>
            <person name="Gundlach H."/>
            <person name="Jiao Y."/>
            <person name="Hori C."/>
            <person name="Ishida J.K."/>
            <person name="Kasahara H."/>
            <person name="Kiba T."/>
            <person name="Kim M.S."/>
            <person name="Koo N."/>
            <person name="Laohavisit A."/>
            <person name="Lee Y.H."/>
            <person name="Lumba S."/>
            <person name="McCourt P."/>
            <person name="Mortimer J.C."/>
            <person name="Mutuku J.M."/>
            <person name="Nomura T."/>
            <person name="Sasaki-Sekimoto Y."/>
            <person name="Seto Y."/>
            <person name="Wang Y."/>
            <person name="Wakatake T."/>
            <person name="Sakakibara H."/>
            <person name="Demura T."/>
            <person name="Yamaguchi S."/>
            <person name="Yoneyama K."/>
            <person name="Manabe R.I."/>
            <person name="Nelson D.C."/>
            <person name="Schulman A.H."/>
            <person name="Timko M.P."/>
            <person name="dePamphilis C.W."/>
            <person name="Choi D."/>
            <person name="Shirasu K."/>
        </authorList>
    </citation>
    <scope>NUCLEOTIDE SEQUENCE [LARGE SCALE GENOMIC DNA]</scope>
    <source>
        <strain evidence="23">cv. UVA1</strain>
    </source>
</reference>
<evidence type="ECO:0000256" key="19">
    <source>
        <dbReference type="SAM" id="MobiDB-lite"/>
    </source>
</evidence>
<dbReference type="InterPro" id="IPR000719">
    <property type="entry name" value="Prot_kinase_dom"/>
</dbReference>
<evidence type="ECO:0000256" key="2">
    <source>
        <dbReference type="ARBA" id="ARBA00008718"/>
    </source>
</evidence>
<evidence type="ECO:0000256" key="4">
    <source>
        <dbReference type="ARBA" id="ARBA00022527"/>
    </source>
</evidence>
<sequence>MNIHSFSIPSIIFSLLITSTYSSHNDYVDLFTGDVSINCGSTGIFPAPNGREWVGDITNPKSASIMQIKGHSTTSAANGKLLSSNRVPYGSSRISRSKFVYAFRVGPGPKILRLHFNPAQYNGFKGLEDLFTVQASPFTLLGNFSASLTACALGVKPFTKEFCLFIHKNEQFNVSFTPEPGSYAFVNGIEIISVPESISYFHNGDIGVQAVGRNSPVHVDRHTALELVHRLNIIKESSVLAGGDLDDTFLTWDLRRAEEVKKRTWEVPVDVGFRYMIRLHISQMGLKIIPRTSDYKLLINEAIALTNIDLANEPRNDRRRYYYKDYLVTMRGQKEEGKRRLSISLHSLDGLQLLSGFEIFKLTNPDNSLASPNPFPPPSQNPSSKTTRIFASTFRNTNAFSFAALLVISLANIIAYKLRENSEAYNLAREPNNNNNKPSARAERLCRRFSLVEMQFATRDFNGGLLIGRGGFGKVYKGNIIVDRGGRKSVAIKRLKPNSSQGAHEFLMEIETLSELRHANLVSLIGYCNEHREMILVYDYMPGGTLADRLYRLRRTSGSCPPLSWKQRLDICIGAGRGLDYLHTGHGIIHRDVKSTNILLDENLVAKVSDFGLAKQEDRSKLQSHVSTRVKGTNGYMDPHYLHTRKLTRKTDTYAFGVVLFEMLTGRPAVDLSLVEEEEHILTIWARDRINKGEVEQIVDSSLKEEILPASLKTFVGISERCLREDPKSRPTMAQVVQQLELALEQQDSEVTSASHEERNSISDGQSPMADRHVEDLEPSREEQTRRRAVTTTEVPPARRDERKRKPLRLWPWDAFWNKVKQPKKTSLLSEVGDEANIRATKYDWDMIAAATNQFSSDRKIGQGGFGSVYKGVLPTGELVAVKRLKNDSTQGHVEFMNEIHYLPDLQHRNIIKLLGYCIHREEKLLVYEFMENGSVDTYIGDEVQCDVLPWEVRFKIIKGIARGLVYLHQDSGLRVIHKDPKLNNILLDSEMNPKISDFGLARTLAESDSQSETTQLAGTYGYIAPELFVNSKYSIKTDLYCFGIVILEIVSSKRVANWWRMNSTFLGKTMDFRGYVSCVLVLSHIITF</sequence>
<dbReference type="InterPro" id="IPR017441">
    <property type="entry name" value="Protein_kinase_ATP_BS"/>
</dbReference>
<dbReference type="PANTHER" id="PTHR47989">
    <property type="entry name" value="OS01G0750732 PROTEIN"/>
    <property type="match status" value="1"/>
</dbReference>
<feature type="domain" description="Protein kinase" evidence="21">
    <location>
        <begin position="855"/>
        <end position="1089"/>
    </location>
</feature>
<dbReference type="Gene3D" id="3.30.200.20">
    <property type="entry name" value="Phosphorylase Kinase, domain 1"/>
    <property type="match status" value="2"/>
</dbReference>
<feature type="chain" id="PRO_5023054366" description="non-specific serine/threonine protein kinase" evidence="20">
    <location>
        <begin position="23"/>
        <end position="1089"/>
    </location>
</feature>
<evidence type="ECO:0000256" key="7">
    <source>
        <dbReference type="ARBA" id="ARBA00022729"/>
    </source>
</evidence>
<evidence type="ECO:0000256" key="18">
    <source>
        <dbReference type="PROSITE-ProRule" id="PRU10141"/>
    </source>
</evidence>
<evidence type="ECO:0000256" key="12">
    <source>
        <dbReference type="ARBA" id="ARBA00022989"/>
    </source>
</evidence>
<evidence type="ECO:0000256" key="1">
    <source>
        <dbReference type="ARBA" id="ARBA00004167"/>
    </source>
</evidence>
<dbReference type="FunFam" id="1.10.510.10:FF:000129">
    <property type="entry name" value="cysteine-rich receptor-like protein kinase 10"/>
    <property type="match status" value="1"/>
</dbReference>
<evidence type="ECO:0000256" key="11">
    <source>
        <dbReference type="ARBA" id="ARBA00022840"/>
    </source>
</evidence>
<keyword evidence="4" id="KW-0723">Serine/threonine-protein kinase</keyword>
<dbReference type="PROSITE" id="PS00107">
    <property type="entry name" value="PROTEIN_KINASE_ATP"/>
    <property type="match status" value="2"/>
</dbReference>
<keyword evidence="12" id="KW-1133">Transmembrane helix</keyword>
<keyword evidence="11 18" id="KW-0067">ATP-binding</keyword>
<keyword evidence="23" id="KW-1185">Reference proteome</keyword>
<dbReference type="GO" id="GO:0005524">
    <property type="term" value="F:ATP binding"/>
    <property type="evidence" value="ECO:0007669"/>
    <property type="project" value="UniProtKB-UniRule"/>
</dbReference>
<dbReference type="PANTHER" id="PTHR47989:SF62">
    <property type="entry name" value="OS05G0423500 PROTEIN"/>
    <property type="match status" value="1"/>
</dbReference>
<organism evidence="22 23">
    <name type="scientific">Striga asiatica</name>
    <name type="common">Asiatic witchweed</name>
    <name type="synonym">Buchnera asiatica</name>
    <dbReference type="NCBI Taxonomy" id="4170"/>
    <lineage>
        <taxon>Eukaryota</taxon>
        <taxon>Viridiplantae</taxon>
        <taxon>Streptophyta</taxon>
        <taxon>Embryophyta</taxon>
        <taxon>Tracheophyta</taxon>
        <taxon>Spermatophyta</taxon>
        <taxon>Magnoliopsida</taxon>
        <taxon>eudicotyledons</taxon>
        <taxon>Gunneridae</taxon>
        <taxon>Pentapetalae</taxon>
        <taxon>asterids</taxon>
        <taxon>lamiids</taxon>
        <taxon>Lamiales</taxon>
        <taxon>Orobanchaceae</taxon>
        <taxon>Buchnereae</taxon>
        <taxon>Striga</taxon>
    </lineage>
</organism>
<evidence type="ECO:0000256" key="20">
    <source>
        <dbReference type="SAM" id="SignalP"/>
    </source>
</evidence>
<keyword evidence="14 22" id="KW-0675">Receptor</keyword>
<feature type="region of interest" description="Disordered" evidence="19">
    <location>
        <begin position="746"/>
        <end position="803"/>
    </location>
</feature>
<keyword evidence="13" id="KW-0472">Membrane</keyword>
<dbReference type="FunFam" id="2.60.120.430:FF:000003">
    <property type="entry name" value="FERONIA receptor-like kinase"/>
    <property type="match status" value="1"/>
</dbReference>
<dbReference type="EMBL" id="BKCP01008515">
    <property type="protein sequence ID" value="GER49300.1"/>
    <property type="molecule type" value="Genomic_DNA"/>
</dbReference>
<evidence type="ECO:0000256" key="5">
    <source>
        <dbReference type="ARBA" id="ARBA00022679"/>
    </source>
</evidence>
<comment type="caution">
    <text evidence="22">The sequence shown here is derived from an EMBL/GenBank/DDBJ whole genome shotgun (WGS) entry which is preliminary data.</text>
</comment>
<dbReference type="AlphaFoldDB" id="A0A5A7QVR1"/>
<feature type="binding site" evidence="18">
    <location>
        <position position="493"/>
    </location>
    <ligand>
        <name>ATP</name>
        <dbReference type="ChEBI" id="CHEBI:30616"/>
    </ligand>
</feature>
<keyword evidence="8" id="KW-0677">Repeat</keyword>
<evidence type="ECO:0000256" key="8">
    <source>
        <dbReference type="ARBA" id="ARBA00022737"/>
    </source>
</evidence>
<comment type="catalytic activity">
    <reaction evidence="16">
        <text>L-threonyl-[protein] + ATP = O-phospho-L-threonyl-[protein] + ADP + H(+)</text>
        <dbReference type="Rhea" id="RHEA:46608"/>
        <dbReference type="Rhea" id="RHEA-COMP:11060"/>
        <dbReference type="Rhea" id="RHEA-COMP:11605"/>
        <dbReference type="ChEBI" id="CHEBI:15378"/>
        <dbReference type="ChEBI" id="CHEBI:30013"/>
        <dbReference type="ChEBI" id="CHEBI:30616"/>
        <dbReference type="ChEBI" id="CHEBI:61977"/>
        <dbReference type="ChEBI" id="CHEBI:456216"/>
        <dbReference type="EC" id="2.7.11.1"/>
    </reaction>
</comment>
<keyword evidence="7 20" id="KW-0732">Signal</keyword>
<evidence type="ECO:0000256" key="3">
    <source>
        <dbReference type="ARBA" id="ARBA00012513"/>
    </source>
</evidence>
<keyword evidence="15" id="KW-0325">Glycoprotein</keyword>
<name>A0A5A7QVR1_STRAF</name>
<evidence type="ECO:0000256" key="9">
    <source>
        <dbReference type="ARBA" id="ARBA00022741"/>
    </source>
</evidence>
<feature type="binding site" evidence="18">
    <location>
        <position position="883"/>
    </location>
    <ligand>
        <name>ATP</name>
        <dbReference type="ChEBI" id="CHEBI:30616"/>
    </ligand>
</feature>
<feature type="compositionally biased region" description="Basic and acidic residues" evidence="19">
    <location>
        <begin position="770"/>
        <end position="786"/>
    </location>
</feature>
<evidence type="ECO:0000313" key="22">
    <source>
        <dbReference type="EMBL" id="GER49300.1"/>
    </source>
</evidence>
<dbReference type="PROSITE" id="PS50011">
    <property type="entry name" value="PROTEIN_KINASE_DOM"/>
    <property type="match status" value="2"/>
</dbReference>
<dbReference type="FunFam" id="3.30.200.20:FF:000039">
    <property type="entry name" value="receptor-like protein kinase FERONIA"/>
    <property type="match status" value="1"/>
</dbReference>
<dbReference type="SMART" id="SM00220">
    <property type="entry name" value="S_TKc"/>
    <property type="match status" value="2"/>
</dbReference>
<evidence type="ECO:0000256" key="6">
    <source>
        <dbReference type="ARBA" id="ARBA00022692"/>
    </source>
</evidence>
<dbReference type="InterPro" id="IPR011009">
    <property type="entry name" value="Kinase-like_dom_sf"/>
</dbReference>
<dbReference type="InterPro" id="IPR008271">
    <property type="entry name" value="Ser/Thr_kinase_AS"/>
</dbReference>
<dbReference type="Pfam" id="PF00069">
    <property type="entry name" value="Pkinase"/>
    <property type="match status" value="1"/>
</dbReference>
<gene>
    <name evidence="22" type="ORF">STAS_26527</name>
</gene>
<dbReference type="OrthoDB" id="1720310at2759"/>
<dbReference type="Gene3D" id="2.60.120.430">
    <property type="entry name" value="Galactose-binding lectin"/>
    <property type="match status" value="1"/>
</dbReference>
<comment type="subcellular location">
    <subcellularLocation>
        <location evidence="1">Membrane</location>
        <topology evidence="1">Single-pass membrane protein</topology>
    </subcellularLocation>
</comment>
<keyword evidence="10 22" id="KW-0418">Kinase</keyword>
<evidence type="ECO:0000256" key="17">
    <source>
        <dbReference type="ARBA" id="ARBA00048679"/>
    </source>
</evidence>
<protein>
    <recommendedName>
        <fullName evidence="3">non-specific serine/threonine protein kinase</fullName>
        <ecNumber evidence="3">2.7.11.1</ecNumber>
    </recommendedName>
</protein>
<keyword evidence="6" id="KW-0812">Transmembrane</keyword>
<evidence type="ECO:0000259" key="21">
    <source>
        <dbReference type="PROSITE" id="PS50011"/>
    </source>
</evidence>
<dbReference type="GO" id="GO:0006950">
    <property type="term" value="P:response to stress"/>
    <property type="evidence" value="ECO:0007669"/>
    <property type="project" value="UniProtKB-ARBA"/>
</dbReference>
<keyword evidence="5" id="KW-0808">Transferase</keyword>
<dbReference type="GO" id="GO:0004674">
    <property type="term" value="F:protein serine/threonine kinase activity"/>
    <property type="evidence" value="ECO:0007669"/>
    <property type="project" value="UniProtKB-KW"/>
</dbReference>
<dbReference type="SUPFAM" id="SSF56112">
    <property type="entry name" value="Protein kinase-like (PK-like)"/>
    <property type="match status" value="2"/>
</dbReference>
<comment type="similarity">
    <text evidence="2">Belongs to the protein kinase superfamily. TKL Ser/Thr protein kinase family. Pelle subfamily.</text>
</comment>
<feature type="signal peptide" evidence="20">
    <location>
        <begin position="1"/>
        <end position="22"/>
    </location>
</feature>
<dbReference type="FunFam" id="1.10.510.10:FF:000754">
    <property type="entry name" value="Interleukin-1 receptor-associated kinase"/>
    <property type="match status" value="1"/>
</dbReference>
<evidence type="ECO:0000256" key="13">
    <source>
        <dbReference type="ARBA" id="ARBA00023136"/>
    </source>
</evidence>
<dbReference type="GO" id="GO:0016020">
    <property type="term" value="C:membrane"/>
    <property type="evidence" value="ECO:0007669"/>
    <property type="project" value="UniProtKB-SubCell"/>
</dbReference>
<dbReference type="EC" id="2.7.11.1" evidence="3"/>
<dbReference type="PROSITE" id="PS00108">
    <property type="entry name" value="PROTEIN_KINASE_ST"/>
    <property type="match status" value="1"/>
</dbReference>
<proteinExistence type="inferred from homology"/>
<dbReference type="Pfam" id="PF07714">
    <property type="entry name" value="PK_Tyr_Ser-Thr"/>
    <property type="match status" value="1"/>
</dbReference>
<evidence type="ECO:0000313" key="23">
    <source>
        <dbReference type="Proteomes" id="UP000325081"/>
    </source>
</evidence>